<evidence type="ECO:0000313" key="13">
    <source>
        <dbReference type="Proteomes" id="UP000314987"/>
    </source>
</evidence>
<keyword evidence="4" id="KW-0964">Secreted</keyword>
<name>A0A4X2KCE8_VOMUR</name>
<evidence type="ECO:0000256" key="9">
    <source>
        <dbReference type="ARBA" id="ARBA00040976"/>
    </source>
</evidence>
<protein>
    <recommendedName>
        <fullName evidence="9">Chitinase domain-containing protein 1</fullName>
    </recommendedName>
</protein>
<dbReference type="PROSITE" id="PS51910">
    <property type="entry name" value="GH18_2"/>
    <property type="match status" value="1"/>
</dbReference>
<keyword evidence="13" id="KW-1185">Reference proteome</keyword>
<evidence type="ECO:0000256" key="7">
    <source>
        <dbReference type="ARBA" id="ARBA00037756"/>
    </source>
</evidence>
<feature type="domain" description="GH18" evidence="11">
    <location>
        <begin position="58"/>
        <end position="357"/>
    </location>
</feature>
<comment type="subcellular location">
    <subcellularLocation>
        <location evidence="1">Lysosome</location>
    </subcellularLocation>
    <subcellularLocation>
        <location evidence="2">Secreted</location>
    </subcellularLocation>
</comment>
<evidence type="ECO:0000256" key="10">
    <source>
        <dbReference type="SAM" id="SignalP"/>
    </source>
</evidence>
<dbReference type="GO" id="GO:0005802">
    <property type="term" value="C:trans-Golgi network"/>
    <property type="evidence" value="ECO:0007669"/>
    <property type="project" value="Ensembl"/>
</dbReference>
<reference evidence="12" key="3">
    <citation type="submission" date="2025-09" db="UniProtKB">
        <authorList>
            <consortium name="Ensembl"/>
        </authorList>
    </citation>
    <scope>IDENTIFICATION</scope>
</reference>
<dbReference type="GO" id="GO:0070492">
    <property type="term" value="F:oligosaccharide binding"/>
    <property type="evidence" value="ECO:0007669"/>
    <property type="project" value="Ensembl"/>
</dbReference>
<keyword evidence="5 10" id="KW-0732">Signal</keyword>
<evidence type="ECO:0000256" key="4">
    <source>
        <dbReference type="ARBA" id="ARBA00022525"/>
    </source>
</evidence>
<comment type="similarity">
    <text evidence="3">Belongs to the glycosyl hydrolase 18 family.</text>
</comment>
<comment type="subunit">
    <text evidence="8">Interacts with STAB1.</text>
</comment>
<dbReference type="GeneTree" id="ENSGT00390000012069"/>
<dbReference type="GO" id="GO:0005975">
    <property type="term" value="P:carbohydrate metabolic process"/>
    <property type="evidence" value="ECO:0007669"/>
    <property type="project" value="InterPro"/>
</dbReference>
<dbReference type="CDD" id="cd02876">
    <property type="entry name" value="GH18_SI-CLP"/>
    <property type="match status" value="1"/>
</dbReference>
<evidence type="ECO:0000313" key="12">
    <source>
        <dbReference type="Ensembl" id="ENSVURP00010006845.1"/>
    </source>
</evidence>
<dbReference type="GO" id="GO:1900016">
    <property type="term" value="P:negative regulation of cytokine production involved in inflammatory response"/>
    <property type="evidence" value="ECO:0007669"/>
    <property type="project" value="Ensembl"/>
</dbReference>
<dbReference type="AlphaFoldDB" id="A0A4X2KCE8"/>
<dbReference type="Proteomes" id="UP000314987">
    <property type="component" value="Unassembled WGS sequence"/>
</dbReference>
<dbReference type="GO" id="GO:0005764">
    <property type="term" value="C:lysosome"/>
    <property type="evidence" value="ECO:0007669"/>
    <property type="project" value="UniProtKB-SubCell"/>
</dbReference>
<evidence type="ECO:0000256" key="5">
    <source>
        <dbReference type="ARBA" id="ARBA00022729"/>
    </source>
</evidence>
<dbReference type="InterPro" id="IPR017853">
    <property type="entry name" value="GH"/>
</dbReference>
<dbReference type="Gene3D" id="1.10.8.360">
    <property type="entry name" value="3,6-anhydro-alpha-l-galactosidase"/>
    <property type="match status" value="1"/>
</dbReference>
<dbReference type="InterPro" id="IPR011583">
    <property type="entry name" value="Chitinase_II/V-like_cat"/>
</dbReference>
<dbReference type="PANTHER" id="PTHR46066">
    <property type="entry name" value="CHITINASE DOMAIN-CONTAINING PROTEIN 1 FAMILY MEMBER"/>
    <property type="match status" value="1"/>
</dbReference>
<gene>
    <name evidence="12" type="primary">CHID1</name>
</gene>
<dbReference type="Gene3D" id="3.20.20.80">
    <property type="entry name" value="Glycosidases"/>
    <property type="match status" value="1"/>
</dbReference>
<keyword evidence="6" id="KW-0458">Lysosome</keyword>
<dbReference type="PANTHER" id="PTHR46066:SF2">
    <property type="entry name" value="CHITINASE DOMAIN-CONTAINING PROTEIN 1"/>
    <property type="match status" value="1"/>
</dbReference>
<dbReference type="InterPro" id="IPR001223">
    <property type="entry name" value="Glyco_hydro18_cat"/>
</dbReference>
<evidence type="ECO:0000259" key="11">
    <source>
        <dbReference type="PROSITE" id="PS51910"/>
    </source>
</evidence>
<evidence type="ECO:0000256" key="3">
    <source>
        <dbReference type="ARBA" id="ARBA00009336"/>
    </source>
</evidence>
<organism evidence="12 13">
    <name type="scientific">Vombatus ursinus</name>
    <name type="common">Common wombat</name>
    <dbReference type="NCBI Taxonomy" id="29139"/>
    <lineage>
        <taxon>Eukaryota</taxon>
        <taxon>Metazoa</taxon>
        <taxon>Chordata</taxon>
        <taxon>Craniata</taxon>
        <taxon>Vertebrata</taxon>
        <taxon>Euteleostomi</taxon>
        <taxon>Mammalia</taxon>
        <taxon>Metatheria</taxon>
        <taxon>Diprotodontia</taxon>
        <taxon>Vombatidae</taxon>
        <taxon>Vombatus</taxon>
    </lineage>
</organism>
<dbReference type="Gene3D" id="3.10.50.10">
    <property type="match status" value="1"/>
</dbReference>
<evidence type="ECO:0000256" key="1">
    <source>
        <dbReference type="ARBA" id="ARBA00004371"/>
    </source>
</evidence>
<accession>A0A4X2KCE8</accession>
<dbReference type="SMART" id="SM00636">
    <property type="entry name" value="Glyco_18"/>
    <property type="match status" value="1"/>
</dbReference>
<proteinExistence type="inferred from homology"/>
<dbReference type="GO" id="GO:0005615">
    <property type="term" value="C:extracellular space"/>
    <property type="evidence" value="ECO:0007669"/>
    <property type="project" value="Ensembl"/>
</dbReference>
<reference evidence="12" key="2">
    <citation type="submission" date="2025-08" db="UniProtKB">
        <authorList>
            <consortium name="Ensembl"/>
        </authorList>
    </citation>
    <scope>IDENTIFICATION</scope>
</reference>
<dbReference type="InterPro" id="IPR029070">
    <property type="entry name" value="Chitinase_insertion_sf"/>
</dbReference>
<dbReference type="SUPFAM" id="SSF51445">
    <property type="entry name" value="(Trans)glycosidases"/>
    <property type="match status" value="1"/>
</dbReference>
<dbReference type="FunFam" id="3.10.50.10:FF:000002">
    <property type="entry name" value="Chitinase domain-containing protein 1"/>
    <property type="match status" value="1"/>
</dbReference>
<evidence type="ECO:0000256" key="6">
    <source>
        <dbReference type="ARBA" id="ARBA00023228"/>
    </source>
</evidence>
<reference evidence="13" key="1">
    <citation type="submission" date="2018-12" db="EMBL/GenBank/DDBJ databases">
        <authorList>
            <person name="Yazar S."/>
        </authorList>
    </citation>
    <scope>NUCLEOTIDE SEQUENCE [LARGE SCALE GENOMIC DNA]</scope>
</reference>
<dbReference type="GO" id="GO:0008061">
    <property type="term" value="F:chitin binding"/>
    <property type="evidence" value="ECO:0007669"/>
    <property type="project" value="InterPro"/>
</dbReference>
<feature type="signal peptide" evidence="10">
    <location>
        <begin position="1"/>
        <end position="22"/>
    </location>
</feature>
<evidence type="ECO:0000256" key="8">
    <source>
        <dbReference type="ARBA" id="ARBA00038832"/>
    </source>
</evidence>
<dbReference type="GO" id="GO:0005770">
    <property type="term" value="C:late endosome"/>
    <property type="evidence" value="ECO:0007669"/>
    <property type="project" value="Ensembl"/>
</dbReference>
<dbReference type="Pfam" id="PF00704">
    <property type="entry name" value="Glyco_hydro_18"/>
    <property type="match status" value="1"/>
</dbReference>
<dbReference type="Ensembl" id="ENSVURT00010007723.1">
    <property type="protein sequence ID" value="ENSVURP00010006845.1"/>
    <property type="gene ID" value="ENSVURG00010005288.1"/>
</dbReference>
<dbReference type="OMA" id="YYKNEMG"/>
<dbReference type="STRING" id="29139.ENSVURP00010006845"/>
<comment type="function">
    <text evidence="7">Saccharide- and LPS-binding protein with possible roles in pathogen sensing and endotoxin neutralization. Ligand-binding specificity relates to the length of the oligosaccharides, with preference for chitotetraose (in vitro).</text>
</comment>
<sequence>MRSLLPLICVALACEMGGATLAKSDPKKVTSKTLQEKTQLSTLTVQERGLVVSDLKAQDVVLEYSSYCAQKTKHRHFPGHSLWVHVSVSSLALLTDWMKSVKKQAKNVRIVPRILFDKWTRDDYKSLFSSEDEIEELAKTFVQVAQNKHFDGYVLEVWSPSLQEQQKDLLHTLTHVVEALHQAQLLVILVVPSTIVPGKDHLGMFTKKAFDHLGPMIDGFSLITYDYSAAEAPGPNAPLSWVRDCIEILDPDSKWRGKILLGLNFYGMDFSATSDSREPILGDRYIRVLKDHKPKMIWHQEFAEHYFEYKRSKSRKHFIFFPTLKSIQLRLDLAKELGTGIAIWELGQGLDYFYDLL</sequence>
<evidence type="ECO:0000256" key="2">
    <source>
        <dbReference type="ARBA" id="ARBA00004613"/>
    </source>
</evidence>
<feature type="chain" id="PRO_5021381131" description="Chitinase domain-containing protein 1" evidence="10">
    <location>
        <begin position="23"/>
        <end position="357"/>
    </location>
</feature>